<evidence type="ECO:0000256" key="3">
    <source>
        <dbReference type="ARBA" id="ARBA00023125"/>
    </source>
</evidence>
<keyword evidence="1" id="KW-0678">Repressor</keyword>
<dbReference type="GO" id="GO:0003700">
    <property type="term" value="F:DNA-binding transcription factor activity"/>
    <property type="evidence" value="ECO:0007669"/>
    <property type="project" value="TreeGrafter"/>
</dbReference>
<evidence type="ECO:0000256" key="2">
    <source>
        <dbReference type="ARBA" id="ARBA00023015"/>
    </source>
</evidence>
<evidence type="ECO:0000313" key="6">
    <source>
        <dbReference type="EMBL" id="GLI55536.1"/>
    </source>
</evidence>
<feature type="domain" description="HTH lacI-type" evidence="5">
    <location>
        <begin position="1"/>
        <end position="55"/>
    </location>
</feature>
<accession>A0A9W6GKQ7</accession>
<dbReference type="Proteomes" id="UP001144471">
    <property type="component" value="Unassembled WGS sequence"/>
</dbReference>
<dbReference type="PROSITE" id="PS50932">
    <property type="entry name" value="HTH_LACI_2"/>
    <property type="match status" value="1"/>
</dbReference>
<evidence type="ECO:0000259" key="5">
    <source>
        <dbReference type="PROSITE" id="PS50932"/>
    </source>
</evidence>
<evidence type="ECO:0000313" key="7">
    <source>
        <dbReference type="Proteomes" id="UP001144471"/>
    </source>
</evidence>
<dbReference type="SMART" id="SM00354">
    <property type="entry name" value="HTH_LACI"/>
    <property type="match status" value="1"/>
</dbReference>
<dbReference type="AlphaFoldDB" id="A0A9W6GKQ7"/>
<dbReference type="Pfam" id="PF00356">
    <property type="entry name" value="LacI"/>
    <property type="match status" value="1"/>
</dbReference>
<protein>
    <submittedName>
        <fullName evidence="6">LacI family transcriptional regulator</fullName>
    </submittedName>
</protein>
<dbReference type="InterPro" id="IPR010982">
    <property type="entry name" value="Lambda_DNA-bd_dom_sf"/>
</dbReference>
<dbReference type="PANTHER" id="PTHR30146:SF148">
    <property type="entry name" value="HTH-TYPE TRANSCRIPTIONAL REPRESSOR PURR-RELATED"/>
    <property type="match status" value="1"/>
</dbReference>
<proteinExistence type="predicted"/>
<dbReference type="CDD" id="cd01392">
    <property type="entry name" value="HTH_LacI"/>
    <property type="match status" value="1"/>
</dbReference>
<keyword evidence="3" id="KW-0238">DNA-binding</keyword>
<evidence type="ECO:0000256" key="4">
    <source>
        <dbReference type="ARBA" id="ARBA00023163"/>
    </source>
</evidence>
<name>A0A9W6GKQ7_9FUSO</name>
<dbReference type="GO" id="GO:0000976">
    <property type="term" value="F:transcription cis-regulatory region binding"/>
    <property type="evidence" value="ECO:0007669"/>
    <property type="project" value="TreeGrafter"/>
</dbReference>
<dbReference type="Gene3D" id="3.40.50.2300">
    <property type="match status" value="2"/>
</dbReference>
<dbReference type="SUPFAM" id="SSF47413">
    <property type="entry name" value="lambda repressor-like DNA-binding domains"/>
    <property type="match status" value="1"/>
</dbReference>
<dbReference type="SUPFAM" id="SSF53822">
    <property type="entry name" value="Periplasmic binding protein-like I"/>
    <property type="match status" value="1"/>
</dbReference>
<keyword evidence="2" id="KW-0805">Transcription regulation</keyword>
<reference evidence="6" key="1">
    <citation type="submission" date="2022-12" db="EMBL/GenBank/DDBJ databases">
        <title>Reference genome sequencing for broad-spectrum identification of bacterial and archaeal isolates by mass spectrometry.</title>
        <authorList>
            <person name="Sekiguchi Y."/>
            <person name="Tourlousse D.M."/>
        </authorList>
    </citation>
    <scope>NUCLEOTIDE SEQUENCE</scope>
    <source>
        <strain evidence="6">10succ1</strain>
    </source>
</reference>
<dbReference type="InterPro" id="IPR028082">
    <property type="entry name" value="Peripla_BP_I"/>
</dbReference>
<dbReference type="PROSITE" id="PS00356">
    <property type="entry name" value="HTH_LACI_1"/>
    <property type="match status" value="1"/>
</dbReference>
<gene>
    <name evidence="6" type="ORF">PM10SUCC1_10500</name>
</gene>
<dbReference type="CDD" id="cd06267">
    <property type="entry name" value="PBP1_LacI_sugar_binding-like"/>
    <property type="match status" value="1"/>
</dbReference>
<organism evidence="6 7">
    <name type="scientific">Propionigenium maris DSM 9537</name>
    <dbReference type="NCBI Taxonomy" id="1123000"/>
    <lineage>
        <taxon>Bacteria</taxon>
        <taxon>Fusobacteriati</taxon>
        <taxon>Fusobacteriota</taxon>
        <taxon>Fusobacteriia</taxon>
        <taxon>Fusobacteriales</taxon>
        <taxon>Fusobacteriaceae</taxon>
        <taxon>Propionigenium</taxon>
    </lineage>
</organism>
<evidence type="ECO:0000256" key="1">
    <source>
        <dbReference type="ARBA" id="ARBA00022491"/>
    </source>
</evidence>
<dbReference type="InterPro" id="IPR000843">
    <property type="entry name" value="HTH_LacI"/>
</dbReference>
<dbReference type="Gene3D" id="1.10.260.40">
    <property type="entry name" value="lambda repressor-like DNA-binding domains"/>
    <property type="match status" value="1"/>
</dbReference>
<dbReference type="PRINTS" id="PR00036">
    <property type="entry name" value="HTHLACI"/>
</dbReference>
<dbReference type="InterPro" id="IPR001761">
    <property type="entry name" value="Peripla_BP/Lac1_sug-bd_dom"/>
</dbReference>
<sequence length="342" mass="38014">MKMTDIAKKAGVSIATVSRVINDEKSVRKETRERVLKIIKEYEYTPSAVGRNLSKKETNIIAAIVPDISNPFFSEIVEGITQEADKKGLGVILFSTNESLEKQEKAVKMALEQRVQGIIISVTGDSYEGGGQQLNKLKKRGVPTVLVDRDIKYSVLDGVFMDNIGGAYEGVSSLIESHHKNIGIITGPLTSKPGRDRLRGYKSALRDNNIEVREENIYEGDFQMNSGYLLGREILAKKERPTGIFICNNQMTLGFIKAMGEAGYKTPEDIAIASFDKVELLEVFGIKLTTVSTEVKTLGVKAAEILLERIEKKEEFTEGDEVKRIILSPKIEKKGSEKFYGR</sequence>
<keyword evidence="4" id="KW-0804">Transcription</keyword>
<dbReference type="EMBL" id="BSDY01000004">
    <property type="protein sequence ID" value="GLI55536.1"/>
    <property type="molecule type" value="Genomic_DNA"/>
</dbReference>
<keyword evidence="7" id="KW-1185">Reference proteome</keyword>
<dbReference type="RefSeq" id="WP_281834079.1">
    <property type="nucleotide sequence ID" value="NZ_BSDY01000004.1"/>
</dbReference>
<dbReference type="PANTHER" id="PTHR30146">
    <property type="entry name" value="LACI-RELATED TRANSCRIPTIONAL REPRESSOR"/>
    <property type="match status" value="1"/>
</dbReference>
<comment type="caution">
    <text evidence="6">The sequence shown here is derived from an EMBL/GenBank/DDBJ whole genome shotgun (WGS) entry which is preliminary data.</text>
</comment>
<dbReference type="Pfam" id="PF00532">
    <property type="entry name" value="Peripla_BP_1"/>
    <property type="match status" value="1"/>
</dbReference>